<dbReference type="InterPro" id="IPR051499">
    <property type="entry name" value="Phosducin-like_reg"/>
</dbReference>
<accession>A0AAD9I2Q3</accession>
<feature type="compositionally biased region" description="Acidic residues" evidence="2">
    <location>
        <begin position="34"/>
        <end position="49"/>
    </location>
</feature>
<dbReference type="InterPro" id="IPR001200">
    <property type="entry name" value="Phosducin"/>
</dbReference>
<dbReference type="InterPro" id="IPR036249">
    <property type="entry name" value="Thioredoxin-like_sf"/>
</dbReference>
<name>A0AAD9I2Q3_9PEZI</name>
<feature type="region of interest" description="Disordered" evidence="2">
    <location>
        <begin position="310"/>
        <end position="378"/>
    </location>
</feature>
<feature type="domain" description="Phosducin" evidence="3">
    <location>
        <begin position="139"/>
        <end position="286"/>
    </location>
</feature>
<feature type="region of interest" description="Disordered" evidence="2">
    <location>
        <begin position="885"/>
        <end position="906"/>
    </location>
</feature>
<dbReference type="SUPFAM" id="SSF52833">
    <property type="entry name" value="Thioredoxin-like"/>
    <property type="match status" value="1"/>
</dbReference>
<proteinExistence type="inferred from homology"/>
<dbReference type="PANTHER" id="PTHR46052">
    <property type="entry name" value="PHOSDUCIN-LIKE PROTEIN"/>
    <property type="match status" value="1"/>
</dbReference>
<dbReference type="EMBL" id="JAQQPM010000003">
    <property type="protein sequence ID" value="KAK2070071.1"/>
    <property type="molecule type" value="Genomic_DNA"/>
</dbReference>
<evidence type="ECO:0000256" key="2">
    <source>
        <dbReference type="SAM" id="MobiDB-lite"/>
    </source>
</evidence>
<dbReference type="CDD" id="cd02987">
    <property type="entry name" value="Phd_like_Phd"/>
    <property type="match status" value="1"/>
</dbReference>
<evidence type="ECO:0000313" key="4">
    <source>
        <dbReference type="EMBL" id="KAK2070071.1"/>
    </source>
</evidence>
<comment type="similarity">
    <text evidence="1">Belongs to the phosducin family.</text>
</comment>
<dbReference type="AlphaFoldDB" id="A0AAD9I2Q3"/>
<feature type="compositionally biased region" description="Basic and acidic residues" evidence="2">
    <location>
        <begin position="18"/>
        <end position="33"/>
    </location>
</feature>
<comment type="caution">
    <text evidence="4">The sequence shown here is derived from an EMBL/GenBank/DDBJ whole genome shotgun (WGS) entry which is preliminary data.</text>
</comment>
<evidence type="ECO:0000259" key="3">
    <source>
        <dbReference type="Pfam" id="PF02114"/>
    </source>
</evidence>
<feature type="compositionally biased region" description="Basic and acidic residues" evidence="2">
    <location>
        <begin position="328"/>
        <end position="346"/>
    </location>
</feature>
<keyword evidence="5" id="KW-1185">Reference proteome</keyword>
<dbReference type="PANTHER" id="PTHR46052:SF1">
    <property type="entry name" value="PHOSDUCIN-LIKE PROTEIN"/>
    <property type="match status" value="1"/>
</dbReference>
<feature type="compositionally biased region" description="Low complexity" evidence="2">
    <location>
        <begin position="359"/>
        <end position="377"/>
    </location>
</feature>
<gene>
    <name evidence="4" type="ORF">P8C59_004602</name>
</gene>
<feature type="compositionally biased region" description="Polar residues" evidence="2">
    <location>
        <begin position="310"/>
        <end position="325"/>
    </location>
</feature>
<reference evidence="4" key="1">
    <citation type="journal article" date="2023" name="Mol. Plant Microbe Interact.">
        <title>Elucidating the Obligate Nature and Biological Capacity of an Invasive Fungal Corn Pathogen.</title>
        <authorList>
            <person name="MacCready J.S."/>
            <person name="Roggenkamp E.M."/>
            <person name="Gdanetz K."/>
            <person name="Chilvers M.I."/>
        </authorList>
    </citation>
    <scope>NUCLEOTIDE SEQUENCE</scope>
    <source>
        <strain evidence="4">PM02</strain>
    </source>
</reference>
<protein>
    <recommendedName>
        <fullName evidence="3">Phosducin domain-containing protein</fullName>
    </recommendedName>
</protein>
<dbReference type="Gene3D" id="3.40.30.10">
    <property type="entry name" value="Glutaredoxin"/>
    <property type="match status" value="1"/>
</dbReference>
<sequence>MSNVTPAKEELQAFLAKNSEDTDRVHPEDRHDDGDEDPNEDEDEDDLIEEDRHRASQIDAAMRLSSTNSGELRLPPPSFDKGCATGVKGVIADARSYENARRSKWKDRVRAARRSVFGFDGFSVGKSGIVRSETEGSVGEDHDEETFLAEWRESRRRELEAEDSKLPVRNRRTSPSMRMYGRLDEVDAWGFLDAIEKVTRETVVCVFVYDHECQVSATVEQALRPLVASNPHVHFIKVHNSDMELDNAAVPSILGYRNQGELFANLAGLIDLIPDNEDFDTDTLRTFRGKTTDEHRTTASDSYYELVNTTTDNESQDEQASNYTSDLDGPRTDDVQSLAESEHGYDSDSDDGNLGPATRSSSSRSSSSRSSSSRSSSIRYADHALQNPSPNLHVDGFALGTSAELASPSSIEFQELEHDPVYHGNISVKHTIREFNEEETSMIVRAMHIEDAPTQLAATIRQAMAPEYLSTREPLRILYVGSLSAERHILNKISAAICARSDEHWAAEGMYNICQLPSSYSEEESQVEILPLSPYSIKVDRCLSAHMATEDGDEVISITLGKDKTHKSIVSNRQALVEPAWDLPHIAILYCTEFDEEFVKQTRDAAWAFMALDIHSKDEVLVKIPSNNKSAWLAKGAIDIDVRRGQIPIKSKLSSVDEGILVQLKKQDAWGTLNVTVVTSRRPKINETFEVNFGRAVVIEALEASMHTLQDIVNKVATTADGAVHLVEDTCVSAAAAGLHQIRGNGANVMDRILEAGRAAQLFSGRATVDAASRVKHSQQDMASFIKGAQEQLGRQMRAAEHMREDVDMTILQAQIASKLLWLKLQGKTKEHADYERKATLYLRSKVHELAQVRMAREQQATGASSLKQKKTMIGARSGWIGLHHDRKDASAKDVQRPWRGRLWSE</sequence>
<dbReference type="GO" id="GO:0008277">
    <property type="term" value="P:regulation of G protein-coupled receptor signaling pathway"/>
    <property type="evidence" value="ECO:0007669"/>
    <property type="project" value="InterPro"/>
</dbReference>
<organism evidence="4 5">
    <name type="scientific">Phyllachora maydis</name>
    <dbReference type="NCBI Taxonomy" id="1825666"/>
    <lineage>
        <taxon>Eukaryota</taxon>
        <taxon>Fungi</taxon>
        <taxon>Dikarya</taxon>
        <taxon>Ascomycota</taxon>
        <taxon>Pezizomycotina</taxon>
        <taxon>Sordariomycetes</taxon>
        <taxon>Sordariomycetidae</taxon>
        <taxon>Phyllachorales</taxon>
        <taxon>Phyllachoraceae</taxon>
        <taxon>Phyllachora</taxon>
    </lineage>
</organism>
<dbReference type="InterPro" id="IPR024253">
    <property type="entry name" value="Phosducin_thioredoxin-like_dom"/>
</dbReference>
<evidence type="ECO:0000256" key="1">
    <source>
        <dbReference type="ARBA" id="ARBA00009686"/>
    </source>
</evidence>
<feature type="region of interest" description="Disordered" evidence="2">
    <location>
        <begin position="1"/>
        <end position="80"/>
    </location>
</feature>
<dbReference type="Proteomes" id="UP001217918">
    <property type="component" value="Unassembled WGS sequence"/>
</dbReference>
<evidence type="ECO:0000313" key="5">
    <source>
        <dbReference type="Proteomes" id="UP001217918"/>
    </source>
</evidence>
<dbReference type="Pfam" id="PF02114">
    <property type="entry name" value="Phosducin"/>
    <property type="match status" value="1"/>
</dbReference>